<sequence>MGLVVRLHQWQSHFDRSIGNDVRFLKNALTHVETLDNFTLAPPGIVRQLIRAEFRTLYFVHGTSPVFSFAVSRHLFARGNEAGSCQNGIVQLRSLEDDQDSYAFPLYTTRLTVKQIQVVRHAWLVNHGVWSRREARIRDVQLENTVAYTITLYATMAYTASFSKRSRTVLETDIVRLGCRLFPKATSVFTVRWFLKTYQQRGGRRTCAPYVSGYLSPADIVKGIVDDPNTSFSRLAISCTGIDGDDRRTLADKMTEFVTSNVQIFPVKLIREGTKTYKWSLVKHHPPTGQPAFTVEQVRRKITMMEKKKYWQLRHPPPPPPAAPSSSPPPTPLPPS</sequence>
<evidence type="ECO:0000313" key="3">
    <source>
        <dbReference type="Proteomes" id="UP000078542"/>
    </source>
</evidence>
<feature type="region of interest" description="Disordered" evidence="1">
    <location>
        <begin position="308"/>
        <end position="336"/>
    </location>
</feature>
<dbReference type="AlphaFoldDB" id="A0A151IAZ4"/>
<evidence type="ECO:0000256" key="1">
    <source>
        <dbReference type="SAM" id="MobiDB-lite"/>
    </source>
</evidence>
<reference evidence="2 3" key="1">
    <citation type="submission" date="2016-03" db="EMBL/GenBank/DDBJ databases">
        <title>Cyphomyrmex costatus WGS genome.</title>
        <authorList>
            <person name="Nygaard S."/>
            <person name="Hu H."/>
            <person name="Boomsma J."/>
            <person name="Zhang G."/>
        </authorList>
    </citation>
    <scope>NUCLEOTIDE SEQUENCE [LARGE SCALE GENOMIC DNA]</scope>
    <source>
        <strain evidence="2">MS0001</strain>
        <tissue evidence="2">Whole body</tissue>
    </source>
</reference>
<protein>
    <submittedName>
        <fullName evidence="2">Uncharacterized protein</fullName>
    </submittedName>
</protein>
<feature type="compositionally biased region" description="Pro residues" evidence="1">
    <location>
        <begin position="315"/>
        <end position="336"/>
    </location>
</feature>
<dbReference type="Proteomes" id="UP000078542">
    <property type="component" value="Unassembled WGS sequence"/>
</dbReference>
<dbReference type="STRING" id="456900.A0A151IAZ4"/>
<dbReference type="EMBL" id="KQ978140">
    <property type="protein sequence ID" value="KYM96836.1"/>
    <property type="molecule type" value="Genomic_DNA"/>
</dbReference>
<evidence type="ECO:0000313" key="2">
    <source>
        <dbReference type="EMBL" id="KYM96836.1"/>
    </source>
</evidence>
<name>A0A151IAZ4_9HYME</name>
<keyword evidence="3" id="KW-1185">Reference proteome</keyword>
<gene>
    <name evidence="2" type="ORF">ALC62_12499</name>
</gene>
<proteinExistence type="predicted"/>
<accession>A0A151IAZ4</accession>
<organism evidence="2 3">
    <name type="scientific">Cyphomyrmex costatus</name>
    <dbReference type="NCBI Taxonomy" id="456900"/>
    <lineage>
        <taxon>Eukaryota</taxon>
        <taxon>Metazoa</taxon>
        <taxon>Ecdysozoa</taxon>
        <taxon>Arthropoda</taxon>
        <taxon>Hexapoda</taxon>
        <taxon>Insecta</taxon>
        <taxon>Pterygota</taxon>
        <taxon>Neoptera</taxon>
        <taxon>Endopterygota</taxon>
        <taxon>Hymenoptera</taxon>
        <taxon>Apocrita</taxon>
        <taxon>Aculeata</taxon>
        <taxon>Formicoidea</taxon>
        <taxon>Formicidae</taxon>
        <taxon>Myrmicinae</taxon>
        <taxon>Cyphomyrmex</taxon>
    </lineage>
</organism>